<name>J4GN87_9APHY</name>
<gene>
    <name evidence="9" type="ORF">FIBRA_03008</name>
</gene>
<dbReference type="GeneID" id="24095871"/>
<keyword evidence="10" id="KW-1185">Reference proteome</keyword>
<accession>J4GN87</accession>
<dbReference type="OrthoDB" id="10013407at2759"/>
<comment type="cofactor">
    <cofactor evidence="1">
        <name>Zn(2+)</name>
        <dbReference type="ChEBI" id="CHEBI:29105"/>
    </cofactor>
</comment>
<comment type="similarity">
    <text evidence="2">Belongs to the peptidase M28 family. M28B subfamily.</text>
</comment>
<evidence type="ECO:0000256" key="1">
    <source>
        <dbReference type="ARBA" id="ARBA00001947"/>
    </source>
</evidence>
<dbReference type="STRING" id="599839.J4GN87"/>
<dbReference type="EMBL" id="HE797011">
    <property type="protein sequence ID" value="CCM00960.1"/>
    <property type="molecule type" value="Genomic_DNA"/>
</dbReference>
<proteinExistence type="inferred from homology"/>
<sequence>MPGGDDDGSGTTALLGIARSIARKGVTFRKNVQLCAFSGEEQGLLGSRAYAREFKLTCSSTPAYRKAISLLTALFRGSDMLAYHVPGEPPQLGMPDRVGTPEVTQLVANLSAIYSPELVFGLTSACCSDHQSFHEQGYPASQLFERAGPIADPMYHTSGDFSDRVGFDFEQLRSIAKIQFALLLHAAGFHLPEMKSILNTRALVL</sequence>
<evidence type="ECO:0000259" key="8">
    <source>
        <dbReference type="Pfam" id="PF04389"/>
    </source>
</evidence>
<dbReference type="EC" id="3.4.-.-" evidence="7"/>
<keyword evidence="5 7" id="KW-0378">Hydrolase</keyword>
<dbReference type="InterPro" id="IPR045175">
    <property type="entry name" value="M28_fam"/>
</dbReference>
<evidence type="ECO:0000256" key="2">
    <source>
        <dbReference type="ARBA" id="ARBA00005634"/>
    </source>
</evidence>
<evidence type="ECO:0000256" key="4">
    <source>
        <dbReference type="ARBA" id="ARBA00022723"/>
    </source>
</evidence>
<dbReference type="HOGENOM" id="CLU_1391089_0_0_1"/>
<dbReference type="Pfam" id="PF04389">
    <property type="entry name" value="Peptidase_M28"/>
    <property type="match status" value="1"/>
</dbReference>
<dbReference type="PANTHER" id="PTHR12147:SF26">
    <property type="entry name" value="PEPTIDASE M28 DOMAIN-CONTAINING PROTEIN"/>
    <property type="match status" value="1"/>
</dbReference>
<protein>
    <recommendedName>
        <fullName evidence="7">Peptide hydrolase</fullName>
        <ecNumber evidence="7">3.4.-.-</ecNumber>
    </recommendedName>
</protein>
<keyword evidence="4 7" id="KW-0479">Metal-binding</keyword>
<dbReference type="SUPFAM" id="SSF53187">
    <property type="entry name" value="Zn-dependent exopeptidases"/>
    <property type="match status" value="1"/>
</dbReference>
<evidence type="ECO:0000256" key="7">
    <source>
        <dbReference type="RuleBase" id="RU361240"/>
    </source>
</evidence>
<evidence type="ECO:0000313" key="10">
    <source>
        <dbReference type="Proteomes" id="UP000006352"/>
    </source>
</evidence>
<organism evidence="9 10">
    <name type="scientific">Fibroporia radiculosa</name>
    <dbReference type="NCBI Taxonomy" id="599839"/>
    <lineage>
        <taxon>Eukaryota</taxon>
        <taxon>Fungi</taxon>
        <taxon>Dikarya</taxon>
        <taxon>Basidiomycota</taxon>
        <taxon>Agaricomycotina</taxon>
        <taxon>Agaricomycetes</taxon>
        <taxon>Polyporales</taxon>
        <taxon>Fibroporiaceae</taxon>
        <taxon>Fibroporia</taxon>
    </lineage>
</organism>
<evidence type="ECO:0000256" key="3">
    <source>
        <dbReference type="ARBA" id="ARBA00022670"/>
    </source>
</evidence>
<feature type="domain" description="Peptidase M28" evidence="8">
    <location>
        <begin position="2"/>
        <end position="164"/>
    </location>
</feature>
<evidence type="ECO:0000313" key="9">
    <source>
        <dbReference type="EMBL" id="CCM00960.1"/>
    </source>
</evidence>
<dbReference type="PANTHER" id="PTHR12147">
    <property type="entry name" value="METALLOPEPTIDASE M28 FAMILY MEMBER"/>
    <property type="match status" value="1"/>
</dbReference>
<dbReference type="GO" id="GO:0046872">
    <property type="term" value="F:metal ion binding"/>
    <property type="evidence" value="ECO:0007669"/>
    <property type="project" value="UniProtKB-KW"/>
</dbReference>
<dbReference type="Proteomes" id="UP000006352">
    <property type="component" value="Unassembled WGS sequence"/>
</dbReference>
<keyword evidence="6 7" id="KW-0862">Zinc</keyword>
<dbReference type="Gene3D" id="3.40.630.10">
    <property type="entry name" value="Zn peptidases"/>
    <property type="match status" value="1"/>
</dbReference>
<dbReference type="GO" id="GO:0006508">
    <property type="term" value="P:proteolysis"/>
    <property type="evidence" value="ECO:0007669"/>
    <property type="project" value="UniProtKB-KW"/>
</dbReference>
<reference evidence="9 10" key="1">
    <citation type="journal article" date="2012" name="Appl. Environ. Microbiol.">
        <title>Short-read sequencing for genomic analysis of the brown rot fungus Fibroporia radiculosa.</title>
        <authorList>
            <person name="Tang J.D."/>
            <person name="Perkins A.D."/>
            <person name="Sonstegard T.S."/>
            <person name="Schroeder S.G."/>
            <person name="Burgess S.C."/>
            <person name="Diehl S.V."/>
        </authorList>
    </citation>
    <scope>NUCLEOTIDE SEQUENCE [LARGE SCALE GENOMIC DNA]</scope>
    <source>
        <strain evidence="9 10">TFFH 294</strain>
    </source>
</reference>
<keyword evidence="3 7" id="KW-0645">Protease</keyword>
<dbReference type="AlphaFoldDB" id="J4GN87"/>
<dbReference type="InParanoid" id="J4GN87"/>
<evidence type="ECO:0000256" key="6">
    <source>
        <dbReference type="ARBA" id="ARBA00022833"/>
    </source>
</evidence>
<dbReference type="InterPro" id="IPR007484">
    <property type="entry name" value="Peptidase_M28"/>
</dbReference>
<dbReference type="GO" id="GO:0008235">
    <property type="term" value="F:metalloexopeptidase activity"/>
    <property type="evidence" value="ECO:0007669"/>
    <property type="project" value="InterPro"/>
</dbReference>
<dbReference type="RefSeq" id="XP_012180243.1">
    <property type="nucleotide sequence ID" value="XM_012324853.1"/>
</dbReference>
<evidence type="ECO:0000256" key="5">
    <source>
        <dbReference type="ARBA" id="ARBA00022801"/>
    </source>
</evidence>